<feature type="domain" description="Fibrillar collagen NC1" evidence="4">
    <location>
        <begin position="1"/>
        <end position="129"/>
    </location>
</feature>
<evidence type="ECO:0000313" key="5">
    <source>
        <dbReference type="EMBL" id="VDK87916.1"/>
    </source>
</evidence>
<evidence type="ECO:0000259" key="4">
    <source>
        <dbReference type="PROSITE" id="PS51461"/>
    </source>
</evidence>
<dbReference type="Proteomes" id="UP000281553">
    <property type="component" value="Unassembled WGS sequence"/>
</dbReference>
<dbReference type="Gene3D" id="2.60.120.1000">
    <property type="match status" value="1"/>
</dbReference>
<dbReference type="PROSITE" id="PS51461">
    <property type="entry name" value="NC1_FIB"/>
    <property type="match status" value="1"/>
</dbReference>
<name>A0A3P6TIQ2_DIBLA</name>
<dbReference type="EMBL" id="UYRU01044849">
    <property type="protein sequence ID" value="VDK87916.1"/>
    <property type="molecule type" value="Genomic_DNA"/>
</dbReference>
<evidence type="ECO:0000256" key="2">
    <source>
        <dbReference type="ARBA" id="ARBA00022525"/>
    </source>
</evidence>
<evidence type="ECO:0000256" key="1">
    <source>
        <dbReference type="ARBA" id="ARBA00004613"/>
    </source>
</evidence>
<evidence type="ECO:0000256" key="3">
    <source>
        <dbReference type="ARBA" id="ARBA00023119"/>
    </source>
</evidence>
<protein>
    <recommendedName>
        <fullName evidence="4">Fibrillar collagen NC1 domain-containing protein</fullName>
    </recommendedName>
</protein>
<organism evidence="5 6">
    <name type="scientific">Dibothriocephalus latus</name>
    <name type="common">Fish tapeworm</name>
    <name type="synonym">Diphyllobothrium latum</name>
    <dbReference type="NCBI Taxonomy" id="60516"/>
    <lineage>
        <taxon>Eukaryota</taxon>
        <taxon>Metazoa</taxon>
        <taxon>Spiralia</taxon>
        <taxon>Lophotrochozoa</taxon>
        <taxon>Platyhelminthes</taxon>
        <taxon>Cestoda</taxon>
        <taxon>Eucestoda</taxon>
        <taxon>Diphyllobothriidea</taxon>
        <taxon>Diphyllobothriidae</taxon>
        <taxon>Dibothriocephalus</taxon>
    </lineage>
</organism>
<dbReference type="GO" id="GO:0005581">
    <property type="term" value="C:collagen trimer"/>
    <property type="evidence" value="ECO:0007669"/>
    <property type="project" value="UniProtKB-KW"/>
</dbReference>
<evidence type="ECO:0000313" key="6">
    <source>
        <dbReference type="Proteomes" id="UP000281553"/>
    </source>
</evidence>
<dbReference type="GO" id="GO:0005576">
    <property type="term" value="C:extracellular region"/>
    <property type="evidence" value="ECO:0007669"/>
    <property type="project" value="UniProtKB-SubCell"/>
</dbReference>
<comment type="subcellular location">
    <subcellularLocation>
        <location evidence="1">Secreted</location>
    </subcellularLocation>
</comment>
<accession>A0A3P6TIQ2</accession>
<proteinExistence type="predicted"/>
<keyword evidence="6" id="KW-1185">Reference proteome</keyword>
<sequence length="129" mass="14696">MFYAPRSQMNFLQLLHHRAEQSVTVMCRKSVVYYDNANKNYNSAADLLLSNGDVINSYQHRRVRGESGTSYFEIKVKDGCADRSENGGTATFDLMAKNTEYLPVLDMKMFDFGDESQLLGYYVDAVCFS</sequence>
<keyword evidence="2" id="KW-0964">Secreted</keyword>
<dbReference type="Pfam" id="PF01410">
    <property type="entry name" value="COLFI"/>
    <property type="match status" value="1"/>
</dbReference>
<reference evidence="5 6" key="1">
    <citation type="submission" date="2018-11" db="EMBL/GenBank/DDBJ databases">
        <authorList>
            <consortium name="Pathogen Informatics"/>
        </authorList>
    </citation>
    <scope>NUCLEOTIDE SEQUENCE [LARGE SCALE GENOMIC DNA]</scope>
</reference>
<dbReference type="AlphaFoldDB" id="A0A3P6TIQ2"/>
<gene>
    <name evidence="5" type="ORF">DILT_LOCUS4107</name>
</gene>
<dbReference type="SMART" id="SM00038">
    <property type="entry name" value="COLFI"/>
    <property type="match status" value="1"/>
</dbReference>
<dbReference type="GO" id="GO:0005201">
    <property type="term" value="F:extracellular matrix structural constituent"/>
    <property type="evidence" value="ECO:0007669"/>
    <property type="project" value="InterPro"/>
</dbReference>
<keyword evidence="3" id="KW-0176">Collagen</keyword>
<dbReference type="InterPro" id="IPR000885">
    <property type="entry name" value="Fib_collagen_C"/>
</dbReference>
<dbReference type="OrthoDB" id="8939548at2759"/>